<protein>
    <submittedName>
        <fullName evidence="1">Uncharacterized protein</fullName>
    </submittedName>
</protein>
<organism evidence="1 2">
    <name type="scientific">Flavobacterium collinsii</name>
    <dbReference type="NCBI Taxonomy" id="1114861"/>
    <lineage>
        <taxon>Bacteria</taxon>
        <taxon>Pseudomonadati</taxon>
        <taxon>Bacteroidota</taxon>
        <taxon>Flavobacteriia</taxon>
        <taxon>Flavobacteriales</taxon>
        <taxon>Flavobacteriaceae</taxon>
        <taxon>Flavobacterium</taxon>
    </lineage>
</organism>
<accession>A0ABM8KLG0</accession>
<proteinExistence type="predicted"/>
<reference evidence="1 2" key="1">
    <citation type="submission" date="2020-02" db="EMBL/GenBank/DDBJ databases">
        <authorList>
            <person name="Criscuolo A."/>
        </authorList>
    </citation>
    <scope>NUCLEOTIDE SEQUENCE [LARGE SCALE GENOMIC DNA]</scope>
    <source>
        <strain evidence="1">CECT7796</strain>
    </source>
</reference>
<evidence type="ECO:0000313" key="2">
    <source>
        <dbReference type="Proteomes" id="UP000474567"/>
    </source>
</evidence>
<evidence type="ECO:0000313" key="1">
    <source>
        <dbReference type="EMBL" id="CAA9200441.1"/>
    </source>
</evidence>
<keyword evidence="2" id="KW-1185">Reference proteome</keyword>
<comment type="caution">
    <text evidence="1">The sequence shown here is derived from an EMBL/GenBank/DDBJ whole genome shotgun (WGS) entry which is preliminary data.</text>
</comment>
<gene>
    <name evidence="1" type="ORF">FLACOL7796_03252</name>
</gene>
<dbReference type="EMBL" id="CADCST010000101">
    <property type="protein sequence ID" value="CAA9200441.1"/>
    <property type="molecule type" value="Genomic_DNA"/>
</dbReference>
<dbReference type="Proteomes" id="UP000474567">
    <property type="component" value="Unassembled WGS sequence"/>
</dbReference>
<sequence>MLINNRLGEALFYIKIVSKIDKPVLLIEYYANLPPDLKLTCGQYFKNYKTFLNLLYVVICIFL</sequence>
<name>A0ABM8KLG0_9FLAO</name>